<sequence>MIRNYIKVAIRHLLRNKGITVINVAGLAIGMACCILIVLFIRDELSYNRFHVNSENIYRLNSVAQHKDGQADRMGVSQFGAGPALREESSRVKDAVRFYTTYNVIISKGADKFKQDQISYADAGFLKMFSFPMVSGNPATALKEPYTGVLTESAAKKYFGNEDPVGKSIRFQDAFDCQITGVVKDVPSNSDIKFDVLLSMETWRQNVIKAGGKPEGSWYGFSDNYTFVLLDPGITPAMMDGELKVFVTKHIGEIAKRLGETFSYELQPLANIHMRPNGDNAALDKTPKLYLYGAIGLFIILIACINFMNLVTARAHERAMEVGLRKVMGAERKALIIQFLVESILVSMLSFLFALLLAQIMLPGFNYATDKTLSLFSLQNISLFSTLLLLSMVVGLLAGSYPALYLSGFLPVRILKGGLKSAGTKSLFRKALVVSQFTIAIALIISTVVIYLQLRYLQQKDLGYDKTGLVNFYLNNDKQANSRETFKAEVEKLPFVKNTSYTSAAVGDGPNNANPVGIEGSLEEDSKVAYIVYADFSYFTNLGIKMAEGRDFDTRFPTDSLDAFVINKSAVKKFGLTKPIGSRLEWRGSNEPRKGTVIGVVEDFNFESLRLPVGPMLAMIRPGYARVLTVRLESGDRQAQLAGIETLWNKMMPAFPFNYSFVENSLAGEYKQEQRDGSLFGAYAGLAIVIACMGLFGLAMLVARQRTKEIGIRKVLGASITSITALLSKDFIQLVFIAILIASPIAWYGMDKWLQEFAFHVPMPWWAFAAAGAGALIIALVTISFQSVKAALLNPVKSLKSE</sequence>
<dbReference type="PANTHER" id="PTHR30572">
    <property type="entry name" value="MEMBRANE COMPONENT OF TRANSPORTER-RELATED"/>
    <property type="match status" value="1"/>
</dbReference>
<dbReference type="Pfam" id="PF02687">
    <property type="entry name" value="FtsX"/>
    <property type="match status" value="2"/>
</dbReference>
<evidence type="ECO:0000313" key="9">
    <source>
        <dbReference type="EMBL" id="SIO43658.1"/>
    </source>
</evidence>
<feature type="transmembrane region" description="Helical" evidence="6">
    <location>
        <begin position="289"/>
        <end position="313"/>
    </location>
</feature>
<proteinExistence type="predicted"/>
<feature type="transmembrane region" description="Helical" evidence="6">
    <location>
        <begin position="381"/>
        <end position="410"/>
    </location>
</feature>
<dbReference type="InterPro" id="IPR025857">
    <property type="entry name" value="MacB_PCD"/>
</dbReference>
<keyword evidence="3 6" id="KW-0812">Transmembrane</keyword>
<dbReference type="Proteomes" id="UP000185003">
    <property type="component" value="Unassembled WGS sequence"/>
</dbReference>
<dbReference type="InterPro" id="IPR050250">
    <property type="entry name" value="Macrolide_Exporter_MacB"/>
</dbReference>
<dbReference type="GO" id="GO:0022857">
    <property type="term" value="F:transmembrane transporter activity"/>
    <property type="evidence" value="ECO:0007669"/>
    <property type="project" value="TreeGrafter"/>
</dbReference>
<dbReference type="Pfam" id="PF12704">
    <property type="entry name" value="MacB_PCD"/>
    <property type="match status" value="2"/>
</dbReference>
<evidence type="ECO:0000256" key="4">
    <source>
        <dbReference type="ARBA" id="ARBA00022989"/>
    </source>
</evidence>
<evidence type="ECO:0000313" key="10">
    <source>
        <dbReference type="Proteomes" id="UP000185003"/>
    </source>
</evidence>
<feature type="transmembrane region" description="Helical" evidence="6">
    <location>
        <begin position="21"/>
        <end position="41"/>
    </location>
</feature>
<evidence type="ECO:0000256" key="3">
    <source>
        <dbReference type="ARBA" id="ARBA00022692"/>
    </source>
</evidence>
<keyword evidence="10" id="KW-1185">Reference proteome</keyword>
<dbReference type="STRING" id="536979.SAMN04488055_4015"/>
<dbReference type="InterPro" id="IPR003838">
    <property type="entry name" value="ABC3_permease_C"/>
</dbReference>
<name>A0A1N6JGZ6_9BACT</name>
<evidence type="ECO:0000259" key="8">
    <source>
        <dbReference type="Pfam" id="PF12704"/>
    </source>
</evidence>
<comment type="subcellular location">
    <subcellularLocation>
        <location evidence="1">Cell membrane</location>
        <topology evidence="1">Multi-pass membrane protein</topology>
    </subcellularLocation>
</comment>
<feature type="transmembrane region" description="Helical" evidence="6">
    <location>
        <begin position="765"/>
        <end position="785"/>
    </location>
</feature>
<evidence type="ECO:0000256" key="6">
    <source>
        <dbReference type="SAM" id="Phobius"/>
    </source>
</evidence>
<accession>A0A1N6JGZ6</accession>
<gene>
    <name evidence="9" type="ORF">SAMN04488055_4015</name>
</gene>
<keyword evidence="5 6" id="KW-0472">Membrane</keyword>
<dbReference type="EMBL" id="FSRA01000002">
    <property type="protein sequence ID" value="SIO43658.1"/>
    <property type="molecule type" value="Genomic_DNA"/>
</dbReference>
<feature type="domain" description="MacB-like periplasmic core" evidence="8">
    <location>
        <begin position="20"/>
        <end position="242"/>
    </location>
</feature>
<dbReference type="AlphaFoldDB" id="A0A1N6JGZ6"/>
<dbReference type="GO" id="GO:0005886">
    <property type="term" value="C:plasma membrane"/>
    <property type="evidence" value="ECO:0007669"/>
    <property type="project" value="UniProtKB-SubCell"/>
</dbReference>
<keyword evidence="4 6" id="KW-1133">Transmembrane helix</keyword>
<keyword evidence="2" id="KW-1003">Cell membrane</keyword>
<dbReference type="PANTHER" id="PTHR30572:SF18">
    <property type="entry name" value="ABC-TYPE MACROLIDE FAMILY EXPORT SYSTEM PERMEASE COMPONENT 2"/>
    <property type="match status" value="1"/>
</dbReference>
<dbReference type="PROSITE" id="PS51257">
    <property type="entry name" value="PROKAR_LIPOPROTEIN"/>
    <property type="match status" value="1"/>
</dbReference>
<feature type="transmembrane region" description="Helical" evidence="6">
    <location>
        <begin position="334"/>
        <end position="361"/>
    </location>
</feature>
<feature type="transmembrane region" description="Helical" evidence="6">
    <location>
        <begin position="680"/>
        <end position="703"/>
    </location>
</feature>
<feature type="domain" description="ABC3 transporter permease C-terminal" evidence="7">
    <location>
        <begin position="294"/>
        <end position="407"/>
    </location>
</feature>
<evidence type="ECO:0000256" key="1">
    <source>
        <dbReference type="ARBA" id="ARBA00004651"/>
    </source>
</evidence>
<feature type="domain" description="MacB-like periplasmic core" evidence="8">
    <location>
        <begin position="438"/>
        <end position="642"/>
    </location>
</feature>
<dbReference type="OrthoDB" id="8740261at2"/>
<protein>
    <submittedName>
        <fullName evidence="9">Putative ABC transport system permease protein</fullName>
    </submittedName>
</protein>
<feature type="transmembrane region" description="Helical" evidence="6">
    <location>
        <begin position="431"/>
        <end position="452"/>
    </location>
</feature>
<reference evidence="9 10" key="1">
    <citation type="submission" date="2016-11" db="EMBL/GenBank/DDBJ databases">
        <authorList>
            <person name="Jaros S."/>
            <person name="Januszkiewicz K."/>
            <person name="Wedrychowicz H."/>
        </authorList>
    </citation>
    <scope>NUCLEOTIDE SEQUENCE [LARGE SCALE GENOMIC DNA]</scope>
    <source>
        <strain evidence="9 10">DSM 24787</strain>
    </source>
</reference>
<organism evidence="9 10">
    <name type="scientific">Chitinophaga niabensis</name>
    <dbReference type="NCBI Taxonomy" id="536979"/>
    <lineage>
        <taxon>Bacteria</taxon>
        <taxon>Pseudomonadati</taxon>
        <taxon>Bacteroidota</taxon>
        <taxon>Chitinophagia</taxon>
        <taxon>Chitinophagales</taxon>
        <taxon>Chitinophagaceae</taxon>
        <taxon>Chitinophaga</taxon>
    </lineage>
</organism>
<evidence type="ECO:0000259" key="7">
    <source>
        <dbReference type="Pfam" id="PF02687"/>
    </source>
</evidence>
<feature type="domain" description="ABC3 transporter permease C-terminal" evidence="7">
    <location>
        <begin position="683"/>
        <end position="791"/>
    </location>
</feature>
<evidence type="ECO:0000256" key="5">
    <source>
        <dbReference type="ARBA" id="ARBA00023136"/>
    </source>
</evidence>
<evidence type="ECO:0000256" key="2">
    <source>
        <dbReference type="ARBA" id="ARBA00022475"/>
    </source>
</evidence>
<feature type="transmembrane region" description="Helical" evidence="6">
    <location>
        <begin position="731"/>
        <end position="750"/>
    </location>
</feature>
<dbReference type="RefSeq" id="WP_074241363.1">
    <property type="nucleotide sequence ID" value="NZ_FSRA01000002.1"/>
</dbReference>